<evidence type="ECO:0000256" key="14">
    <source>
        <dbReference type="ARBA" id="ARBA00049902"/>
    </source>
</evidence>
<dbReference type="GO" id="GO:0009002">
    <property type="term" value="F:serine-type D-Ala-D-Ala carboxypeptidase activity"/>
    <property type="evidence" value="ECO:0007669"/>
    <property type="project" value="UniProtKB-EC"/>
</dbReference>
<protein>
    <submittedName>
        <fullName evidence="17">PBP1A family penicillin-binding protein</fullName>
    </submittedName>
</protein>
<dbReference type="OrthoDB" id="9766909at2"/>
<evidence type="ECO:0000256" key="12">
    <source>
        <dbReference type="ARBA" id="ARBA00023316"/>
    </source>
</evidence>
<evidence type="ECO:0000256" key="6">
    <source>
        <dbReference type="ARBA" id="ARBA00022676"/>
    </source>
</evidence>
<sequence>MRRTGERSPVRNGARGRQERCVVRGGEGFGARVRRVLLGFDGWFDSFVFERGRATVEGYGRYSVFLERFSVDGWRRWAVEGACEGLTLGLGASVVALALAIPAFHDTSDDWLKKQDLAVTFLDRTGTEVGRRGILHDDSVPIAQMPPYLIQAVLATEDRRFFDHHGIDPIGTARALTVNAGASGVVQGGSTLTQQLAKNLFLSNERTFGRKIKEAYLAVWLEHHLSKRDILQTYLDRVYMGGGTFGIQAASEFYFGKSVRDVSLPEAAMLAGLFKAPTKYAPHINLPAARARAGDVLSNLVDAGYMTEGQVYPARRNPATPVDRTREVAPDWYLDYAYDEVRKLADAGKLGASRVLTVRTALDSAIQARSESVIEDHLREKGPSLHAKQSAIVLMEPDGAVRAIVGGRDYGASQFNRATVAQRQPGSSFKAFVYLAALETGKFKPTTMVTDSPVCIGTYCVRNYEGEQMGTLPLWAALAHSLNTVAIKLSIAIGNGSPRAGRAKIVAVAHALGITTPLEDTVSLPIGADDVTVMDMTTAYAGFANGGKRVQPYAAVDIKDGHGDLVYRHDRDGPQPKQVAPATDVATLNTMLARVVTDGTGRAARLDDAVAVGKTGTTNEYRNAWFCGFTGNYVAAVWYGNDDNSPMDKVTGGTLPASTWHDVMEFAQAGIEPRPPFGLGPAGQPAAVAASAPLAGGTQPAGNNRSTLSPRAATALGAIASLVADAGRPRLAEGEAFASQAPAPAVATSRTP</sequence>
<dbReference type="Pfam" id="PF00905">
    <property type="entry name" value="Transpeptidase"/>
    <property type="match status" value="1"/>
</dbReference>
<dbReference type="InterPro" id="IPR012338">
    <property type="entry name" value="Beta-lactam/transpept-like"/>
</dbReference>
<comment type="pathway">
    <text evidence="1">Cell wall biogenesis; peptidoglycan biosynthesis.</text>
</comment>
<proteinExistence type="inferred from homology"/>
<comment type="similarity">
    <text evidence="2">In the C-terminal section; belongs to the transpeptidase family.</text>
</comment>
<organism evidence="17 18">
    <name type="scientific">Lichenibacterium minor</name>
    <dbReference type="NCBI Taxonomy" id="2316528"/>
    <lineage>
        <taxon>Bacteria</taxon>
        <taxon>Pseudomonadati</taxon>
        <taxon>Pseudomonadota</taxon>
        <taxon>Alphaproteobacteria</taxon>
        <taxon>Hyphomicrobiales</taxon>
        <taxon>Lichenihabitantaceae</taxon>
        <taxon>Lichenibacterium</taxon>
    </lineage>
</organism>
<dbReference type="FunFam" id="1.10.3810.10:FF:000001">
    <property type="entry name" value="Penicillin-binding protein 1A"/>
    <property type="match status" value="1"/>
</dbReference>
<keyword evidence="6" id="KW-0328">Glycosyltransferase</keyword>
<evidence type="ECO:0000259" key="15">
    <source>
        <dbReference type="Pfam" id="PF00905"/>
    </source>
</evidence>
<dbReference type="SUPFAM" id="SSF56601">
    <property type="entry name" value="beta-lactamase/transpeptidase-like"/>
    <property type="match status" value="1"/>
</dbReference>
<evidence type="ECO:0000259" key="16">
    <source>
        <dbReference type="Pfam" id="PF00912"/>
    </source>
</evidence>
<accession>A0A4Q2U9C3</accession>
<reference evidence="17 18" key="1">
    <citation type="submission" date="2018-12" db="EMBL/GenBank/DDBJ databases">
        <authorList>
            <person name="Grouzdev D.S."/>
            <person name="Krutkina M.S."/>
        </authorList>
    </citation>
    <scope>NUCLEOTIDE SEQUENCE [LARGE SCALE GENOMIC DNA]</scope>
    <source>
        <strain evidence="17 18">RmlP026</strain>
    </source>
</reference>
<comment type="similarity">
    <text evidence="3">In the N-terminal section; belongs to the glycosyltransferase 51 family.</text>
</comment>
<dbReference type="InterPro" id="IPR001460">
    <property type="entry name" value="PCN-bd_Tpept"/>
</dbReference>
<dbReference type="InterPro" id="IPR036950">
    <property type="entry name" value="PBP_transglycosylase"/>
</dbReference>
<reference evidence="17 18" key="2">
    <citation type="submission" date="2019-02" db="EMBL/GenBank/DDBJ databases">
        <title>'Lichenibacterium ramalinii' gen. nov. sp. nov., 'Lichenibacterium minor' gen. nov. sp. nov.</title>
        <authorList>
            <person name="Pankratov T."/>
        </authorList>
    </citation>
    <scope>NUCLEOTIDE SEQUENCE [LARGE SCALE GENOMIC DNA]</scope>
    <source>
        <strain evidence="17 18">RmlP026</strain>
    </source>
</reference>
<dbReference type="GO" id="GO:0008955">
    <property type="term" value="F:peptidoglycan glycosyltransferase activity"/>
    <property type="evidence" value="ECO:0007669"/>
    <property type="project" value="UniProtKB-EC"/>
</dbReference>
<dbReference type="Proteomes" id="UP000290759">
    <property type="component" value="Unassembled WGS sequence"/>
</dbReference>
<evidence type="ECO:0000256" key="9">
    <source>
        <dbReference type="ARBA" id="ARBA00022960"/>
    </source>
</evidence>
<keyword evidence="18" id="KW-1185">Reference proteome</keyword>
<keyword evidence="10" id="KW-0573">Peptidoglycan synthesis</keyword>
<dbReference type="UniPathway" id="UPA00219"/>
<dbReference type="Gene3D" id="3.40.710.10">
    <property type="entry name" value="DD-peptidase/beta-lactamase superfamily"/>
    <property type="match status" value="1"/>
</dbReference>
<dbReference type="GO" id="GO:0008360">
    <property type="term" value="P:regulation of cell shape"/>
    <property type="evidence" value="ECO:0007669"/>
    <property type="project" value="UniProtKB-KW"/>
</dbReference>
<evidence type="ECO:0000256" key="10">
    <source>
        <dbReference type="ARBA" id="ARBA00022984"/>
    </source>
</evidence>
<dbReference type="GO" id="GO:0006508">
    <property type="term" value="P:proteolysis"/>
    <property type="evidence" value="ECO:0007669"/>
    <property type="project" value="UniProtKB-KW"/>
</dbReference>
<dbReference type="GO" id="GO:0030288">
    <property type="term" value="C:outer membrane-bounded periplasmic space"/>
    <property type="evidence" value="ECO:0007669"/>
    <property type="project" value="TreeGrafter"/>
</dbReference>
<keyword evidence="5" id="KW-0645">Protease</keyword>
<dbReference type="GO" id="GO:0071555">
    <property type="term" value="P:cell wall organization"/>
    <property type="evidence" value="ECO:0007669"/>
    <property type="project" value="UniProtKB-KW"/>
</dbReference>
<evidence type="ECO:0000256" key="2">
    <source>
        <dbReference type="ARBA" id="ARBA00007090"/>
    </source>
</evidence>
<keyword evidence="9" id="KW-0133">Cell shape</keyword>
<comment type="catalytic activity">
    <reaction evidence="13">
        <text>Preferential cleavage: (Ac)2-L-Lys-D-Ala-|-D-Ala. Also transpeptidation of peptidyl-alanyl moieties that are N-acyl substituents of D-alanine.</text>
        <dbReference type="EC" id="3.4.16.4"/>
    </reaction>
</comment>
<evidence type="ECO:0000256" key="7">
    <source>
        <dbReference type="ARBA" id="ARBA00022679"/>
    </source>
</evidence>
<dbReference type="AlphaFoldDB" id="A0A4Q2U9C3"/>
<dbReference type="InterPro" id="IPR001264">
    <property type="entry name" value="Glyco_trans_51"/>
</dbReference>
<dbReference type="GO" id="GO:0009252">
    <property type="term" value="P:peptidoglycan biosynthetic process"/>
    <property type="evidence" value="ECO:0007669"/>
    <property type="project" value="UniProtKB-UniPathway"/>
</dbReference>
<feature type="domain" description="Glycosyl transferase family 51" evidence="16">
    <location>
        <begin position="137"/>
        <end position="300"/>
    </location>
</feature>
<dbReference type="SUPFAM" id="SSF53955">
    <property type="entry name" value="Lysozyme-like"/>
    <property type="match status" value="1"/>
</dbReference>
<dbReference type="EMBL" id="QYBB01000012">
    <property type="protein sequence ID" value="RYC31697.1"/>
    <property type="molecule type" value="Genomic_DNA"/>
</dbReference>
<dbReference type="PANTHER" id="PTHR32282">
    <property type="entry name" value="BINDING PROTEIN TRANSPEPTIDASE, PUTATIVE-RELATED"/>
    <property type="match status" value="1"/>
</dbReference>
<dbReference type="InterPro" id="IPR050396">
    <property type="entry name" value="Glycosyltr_51/Transpeptidase"/>
</dbReference>
<evidence type="ECO:0000256" key="1">
    <source>
        <dbReference type="ARBA" id="ARBA00004752"/>
    </source>
</evidence>
<gene>
    <name evidence="17" type="ORF">D3273_12530</name>
</gene>
<dbReference type="InterPro" id="IPR023346">
    <property type="entry name" value="Lysozyme-like_dom_sf"/>
</dbReference>
<evidence type="ECO:0000256" key="3">
    <source>
        <dbReference type="ARBA" id="ARBA00007739"/>
    </source>
</evidence>
<evidence type="ECO:0000256" key="5">
    <source>
        <dbReference type="ARBA" id="ARBA00022670"/>
    </source>
</evidence>
<name>A0A4Q2U9C3_9HYPH</name>
<evidence type="ECO:0000256" key="11">
    <source>
        <dbReference type="ARBA" id="ARBA00023268"/>
    </source>
</evidence>
<dbReference type="GO" id="GO:0008658">
    <property type="term" value="F:penicillin binding"/>
    <property type="evidence" value="ECO:0007669"/>
    <property type="project" value="InterPro"/>
</dbReference>
<keyword evidence="7" id="KW-0808">Transferase</keyword>
<keyword evidence="4" id="KW-0121">Carboxypeptidase</keyword>
<dbReference type="NCBIfam" id="TIGR02074">
    <property type="entry name" value="PBP_1a_fam"/>
    <property type="match status" value="1"/>
</dbReference>
<dbReference type="Pfam" id="PF00912">
    <property type="entry name" value="Transgly"/>
    <property type="match status" value="1"/>
</dbReference>
<keyword evidence="12" id="KW-0961">Cell wall biogenesis/degradation</keyword>
<feature type="domain" description="Penicillin-binding protein transpeptidase" evidence="15">
    <location>
        <begin position="391"/>
        <end position="631"/>
    </location>
</feature>
<evidence type="ECO:0000313" key="18">
    <source>
        <dbReference type="Proteomes" id="UP000290759"/>
    </source>
</evidence>
<dbReference type="PANTHER" id="PTHR32282:SF33">
    <property type="entry name" value="PEPTIDOGLYCAN GLYCOSYLTRANSFERASE"/>
    <property type="match status" value="1"/>
</dbReference>
<evidence type="ECO:0000256" key="8">
    <source>
        <dbReference type="ARBA" id="ARBA00022801"/>
    </source>
</evidence>
<evidence type="ECO:0000256" key="4">
    <source>
        <dbReference type="ARBA" id="ARBA00022645"/>
    </source>
</evidence>
<keyword evidence="8" id="KW-0378">Hydrolase</keyword>
<evidence type="ECO:0000256" key="13">
    <source>
        <dbReference type="ARBA" id="ARBA00034000"/>
    </source>
</evidence>
<comment type="caution">
    <text evidence="17">The sequence shown here is derived from an EMBL/GenBank/DDBJ whole genome shotgun (WGS) entry which is preliminary data.</text>
</comment>
<keyword evidence="11" id="KW-0511">Multifunctional enzyme</keyword>
<dbReference type="Gene3D" id="1.10.3810.10">
    <property type="entry name" value="Biosynthetic peptidoglycan transglycosylase-like"/>
    <property type="match status" value="1"/>
</dbReference>
<evidence type="ECO:0000313" key="17">
    <source>
        <dbReference type="EMBL" id="RYC31697.1"/>
    </source>
</evidence>
<comment type="catalytic activity">
    <reaction evidence="14">
        <text>[GlcNAc-(1-&gt;4)-Mur2Ac(oyl-L-Ala-gamma-D-Glu-L-Lys-D-Ala-D-Ala)](n)-di-trans,octa-cis-undecaprenyl diphosphate + beta-D-GlcNAc-(1-&gt;4)-Mur2Ac(oyl-L-Ala-gamma-D-Glu-L-Lys-D-Ala-D-Ala)-di-trans,octa-cis-undecaprenyl diphosphate = [GlcNAc-(1-&gt;4)-Mur2Ac(oyl-L-Ala-gamma-D-Glu-L-Lys-D-Ala-D-Ala)](n+1)-di-trans,octa-cis-undecaprenyl diphosphate + di-trans,octa-cis-undecaprenyl diphosphate + H(+)</text>
        <dbReference type="Rhea" id="RHEA:23708"/>
        <dbReference type="Rhea" id="RHEA-COMP:9602"/>
        <dbReference type="Rhea" id="RHEA-COMP:9603"/>
        <dbReference type="ChEBI" id="CHEBI:15378"/>
        <dbReference type="ChEBI" id="CHEBI:58405"/>
        <dbReference type="ChEBI" id="CHEBI:60033"/>
        <dbReference type="ChEBI" id="CHEBI:78435"/>
        <dbReference type="EC" id="2.4.99.28"/>
    </reaction>
</comment>